<feature type="compositionally biased region" description="Low complexity" evidence="2">
    <location>
        <begin position="16"/>
        <end position="25"/>
    </location>
</feature>
<keyword evidence="3" id="KW-1133">Transmembrane helix</keyword>
<evidence type="ECO:0000256" key="2">
    <source>
        <dbReference type="SAM" id="MobiDB-lite"/>
    </source>
</evidence>
<organism evidence="4 5">
    <name type="scientific">Allonocardiopsis opalescens</name>
    <dbReference type="NCBI Taxonomy" id="1144618"/>
    <lineage>
        <taxon>Bacteria</taxon>
        <taxon>Bacillati</taxon>
        <taxon>Actinomycetota</taxon>
        <taxon>Actinomycetes</taxon>
        <taxon>Streptosporangiales</taxon>
        <taxon>Allonocardiopsis</taxon>
    </lineage>
</organism>
<dbReference type="AlphaFoldDB" id="A0A2T0PS80"/>
<proteinExistence type="predicted"/>
<dbReference type="InterPro" id="IPR023365">
    <property type="entry name" value="Sortase_dom-sf"/>
</dbReference>
<feature type="transmembrane region" description="Helical" evidence="3">
    <location>
        <begin position="292"/>
        <end position="315"/>
    </location>
</feature>
<feature type="transmembrane region" description="Helical" evidence="3">
    <location>
        <begin position="63"/>
        <end position="89"/>
    </location>
</feature>
<evidence type="ECO:0000256" key="1">
    <source>
        <dbReference type="ARBA" id="ARBA00022801"/>
    </source>
</evidence>
<evidence type="ECO:0000256" key="3">
    <source>
        <dbReference type="SAM" id="Phobius"/>
    </source>
</evidence>
<evidence type="ECO:0000313" key="4">
    <source>
        <dbReference type="EMBL" id="PRX91745.1"/>
    </source>
</evidence>
<reference evidence="4 5" key="1">
    <citation type="submission" date="2018-03" db="EMBL/GenBank/DDBJ databases">
        <title>Genomic Encyclopedia of Archaeal and Bacterial Type Strains, Phase II (KMG-II): from individual species to whole genera.</title>
        <authorList>
            <person name="Goeker M."/>
        </authorList>
    </citation>
    <scope>NUCLEOTIDE SEQUENCE [LARGE SCALE GENOMIC DNA]</scope>
    <source>
        <strain evidence="4 5">DSM 45601</strain>
    </source>
</reference>
<accession>A0A2T0PS80</accession>
<keyword evidence="1" id="KW-0378">Hydrolase</keyword>
<feature type="region of interest" description="Disordered" evidence="2">
    <location>
        <begin position="1"/>
        <end position="53"/>
    </location>
</feature>
<sequence length="349" mass="35630">MTTPPPGADGAGPTPGSGPATATATLPDLPPVQAAPPAPPKPAPAAGGGTRAPRPPAVVAAPLSVYVSGMALSILAAFLLGLVAHVTVVSQLRYERAQQIAYTELRAQLANALAPTGQTVVDPLDPEAQPRLVAMGAPVALLEIPAIGLRTVVGEGTTSSVLADGPGHRRDTVLPGQAGTSVIMGRQAAYGGPFAELATLAPGTEFTVTTGQGEHGYRVLGVRLPGDPLPQPPAQDEGRLTLVTAHGRPFLPEDVLRVDAELVSEVQPAPGRVIAAGTLPPEEGTLAGDDRAWIAVVLYGQAVAIAAAVITWARFRWGPRQAWIVGAPVLGFLGLSMADQIARLLPNLL</sequence>
<feature type="compositionally biased region" description="Pro residues" evidence="2">
    <location>
        <begin position="28"/>
        <end position="43"/>
    </location>
</feature>
<evidence type="ECO:0000313" key="5">
    <source>
        <dbReference type="Proteomes" id="UP000237846"/>
    </source>
</evidence>
<dbReference type="InterPro" id="IPR005754">
    <property type="entry name" value="Sortase"/>
</dbReference>
<dbReference type="Pfam" id="PF04203">
    <property type="entry name" value="Sortase"/>
    <property type="match status" value="1"/>
</dbReference>
<dbReference type="Proteomes" id="UP000237846">
    <property type="component" value="Unassembled WGS sequence"/>
</dbReference>
<keyword evidence="3" id="KW-0812">Transmembrane</keyword>
<dbReference type="GO" id="GO:0016787">
    <property type="term" value="F:hydrolase activity"/>
    <property type="evidence" value="ECO:0007669"/>
    <property type="project" value="UniProtKB-KW"/>
</dbReference>
<dbReference type="RefSeq" id="WP_106253669.1">
    <property type="nucleotide sequence ID" value="NZ_PVZC01000014.1"/>
</dbReference>
<gene>
    <name evidence="4" type="ORF">CLV72_11427</name>
</gene>
<protein>
    <submittedName>
        <fullName evidence="4">LPXTG-site transpeptidase (Sortase) family protein</fullName>
    </submittedName>
</protein>
<keyword evidence="5" id="KW-1185">Reference proteome</keyword>
<keyword evidence="3" id="KW-0472">Membrane</keyword>
<name>A0A2T0PS80_9ACTN</name>
<comment type="caution">
    <text evidence="4">The sequence shown here is derived from an EMBL/GenBank/DDBJ whole genome shotgun (WGS) entry which is preliminary data.</text>
</comment>
<dbReference type="OrthoDB" id="5242879at2"/>
<dbReference type="EMBL" id="PVZC01000014">
    <property type="protein sequence ID" value="PRX91745.1"/>
    <property type="molecule type" value="Genomic_DNA"/>
</dbReference>
<dbReference type="SUPFAM" id="SSF63817">
    <property type="entry name" value="Sortase"/>
    <property type="match status" value="1"/>
</dbReference>
<feature type="transmembrane region" description="Helical" evidence="3">
    <location>
        <begin position="321"/>
        <end position="338"/>
    </location>
</feature>
<dbReference type="Gene3D" id="2.40.260.10">
    <property type="entry name" value="Sortase"/>
    <property type="match status" value="1"/>
</dbReference>